<gene>
    <name evidence="2" type="ORF">SHK19_15235</name>
</gene>
<feature type="compositionally biased region" description="Low complexity" evidence="1">
    <location>
        <begin position="39"/>
        <end position="57"/>
    </location>
</feature>
<feature type="region of interest" description="Disordered" evidence="1">
    <location>
        <begin position="23"/>
        <end position="70"/>
    </location>
</feature>
<dbReference type="PROSITE" id="PS51257">
    <property type="entry name" value="PROKAR_LIPOPROTEIN"/>
    <property type="match status" value="1"/>
</dbReference>
<name>A0ABZ0ZM34_9ACTN</name>
<evidence type="ECO:0008006" key="4">
    <source>
        <dbReference type="Google" id="ProtNLM"/>
    </source>
</evidence>
<protein>
    <recommendedName>
        <fullName evidence="4">Lipoprotein</fullName>
    </recommendedName>
</protein>
<organism evidence="2 3">
    <name type="scientific">Nocardioides bizhenqiangii</name>
    <dbReference type="NCBI Taxonomy" id="3095076"/>
    <lineage>
        <taxon>Bacteria</taxon>
        <taxon>Bacillati</taxon>
        <taxon>Actinomycetota</taxon>
        <taxon>Actinomycetes</taxon>
        <taxon>Propionibacteriales</taxon>
        <taxon>Nocardioidaceae</taxon>
        <taxon>Nocardioides</taxon>
    </lineage>
</organism>
<dbReference type="EMBL" id="CP141059">
    <property type="protein sequence ID" value="WQQ25312.1"/>
    <property type="molecule type" value="Genomic_DNA"/>
</dbReference>
<proteinExistence type="predicted"/>
<evidence type="ECO:0000313" key="3">
    <source>
        <dbReference type="Proteomes" id="UP001327225"/>
    </source>
</evidence>
<reference evidence="3" key="1">
    <citation type="submission" date="2023-12" db="EMBL/GenBank/DDBJ databases">
        <title>Novel species in genus Nocardioides.</title>
        <authorList>
            <person name="Zhou H."/>
        </authorList>
    </citation>
    <scope>NUCLEOTIDE SEQUENCE [LARGE SCALE GENOMIC DNA]</scope>
    <source>
        <strain evidence="3">HM61</strain>
    </source>
</reference>
<dbReference type="Proteomes" id="UP001327225">
    <property type="component" value="Chromosome"/>
</dbReference>
<sequence>MDVPPRTVAGIVTLVLTATSWTGCTHENDGAGDRGTPMPSATAESGAASASSPTPTRAPDELEVTPASYPYGKRGAPTLLRARDGTTIVVFEPDQGSQQTSYRLYDNRWRPRTPLLRVDAELVVLQGTAKGFVGRAFRYRRDGSTELAEWVTIDPKGQVEPVADQPDRSTPARRLRPGDLDLQVLNGAPFGYRPADDSVTKKPQPPWGGNGYVVDVDTDGSTCALRPGPLSTGTIHVSTDEGRPVTELTVAGVVPADSGPRLQYCDVNEERILVETGGENPLWLHTLDLEGRYLSSQRLGGLLDPYLWYLLPDGRLVTGTNRPGLMAATDASNEAMEFRRGPIQRDVGFDVLGDEILVLRGDAVHASEDAGVTWREYDLAMP</sequence>
<keyword evidence="3" id="KW-1185">Reference proteome</keyword>
<accession>A0ABZ0ZM34</accession>
<dbReference type="RefSeq" id="WP_322936742.1">
    <property type="nucleotide sequence ID" value="NZ_CP141059.1"/>
</dbReference>
<evidence type="ECO:0000313" key="2">
    <source>
        <dbReference type="EMBL" id="WQQ25312.1"/>
    </source>
</evidence>
<evidence type="ECO:0000256" key="1">
    <source>
        <dbReference type="SAM" id="MobiDB-lite"/>
    </source>
</evidence>